<dbReference type="GO" id="GO:0006508">
    <property type="term" value="P:proteolysis"/>
    <property type="evidence" value="ECO:0007669"/>
    <property type="project" value="UniProtKB-KW"/>
</dbReference>
<feature type="signal peptide" evidence="3">
    <location>
        <begin position="1"/>
        <end position="25"/>
    </location>
</feature>
<keyword evidence="2" id="KW-0472">Membrane</keyword>
<name>A0A2A4AMI4_9CORY</name>
<accession>A0A2A4AMI4</accession>
<comment type="caution">
    <text evidence="5">The sequence shown here is derived from an EMBL/GenBank/DDBJ whole genome shotgun (WGS) entry which is preliminary data.</text>
</comment>
<keyword evidence="3" id="KW-0732">Signal</keyword>
<feature type="domain" description="Peptidase S1" evidence="4">
    <location>
        <begin position="11"/>
        <end position="300"/>
    </location>
</feature>
<dbReference type="PROSITE" id="PS50240">
    <property type="entry name" value="TRYPSIN_DOM"/>
    <property type="match status" value="1"/>
</dbReference>
<evidence type="ECO:0000313" key="6">
    <source>
        <dbReference type="Proteomes" id="UP000218690"/>
    </source>
</evidence>
<protein>
    <submittedName>
        <fullName evidence="5">Protease</fullName>
    </submittedName>
</protein>
<dbReference type="InterPro" id="IPR001254">
    <property type="entry name" value="Trypsin_dom"/>
</dbReference>
<feature type="chain" id="PRO_5012359013" evidence="3">
    <location>
        <begin position="26"/>
        <end position="352"/>
    </location>
</feature>
<organism evidence="5 6">
    <name type="scientific">Corynebacterium accolens</name>
    <dbReference type="NCBI Taxonomy" id="38284"/>
    <lineage>
        <taxon>Bacteria</taxon>
        <taxon>Bacillati</taxon>
        <taxon>Actinomycetota</taxon>
        <taxon>Actinomycetes</taxon>
        <taxon>Mycobacteriales</taxon>
        <taxon>Corynebacteriaceae</taxon>
        <taxon>Corynebacterium</taxon>
    </lineage>
</organism>
<dbReference type="AlphaFoldDB" id="A0A2A4AMI4"/>
<dbReference type="EMBL" id="NWBP01000011">
    <property type="protein sequence ID" value="PCC83338.1"/>
    <property type="molecule type" value="Genomic_DNA"/>
</dbReference>
<keyword evidence="5" id="KW-0645">Protease</keyword>
<feature type="transmembrane region" description="Helical" evidence="2">
    <location>
        <begin position="327"/>
        <end position="347"/>
    </location>
</feature>
<dbReference type="Gene3D" id="2.40.10.10">
    <property type="entry name" value="Trypsin-like serine proteases"/>
    <property type="match status" value="1"/>
</dbReference>
<evidence type="ECO:0000256" key="2">
    <source>
        <dbReference type="SAM" id="Phobius"/>
    </source>
</evidence>
<gene>
    <name evidence="5" type="ORF">COM45_02960</name>
</gene>
<dbReference type="InterPro" id="IPR043504">
    <property type="entry name" value="Peptidase_S1_PA_chymotrypsin"/>
</dbReference>
<evidence type="ECO:0000256" key="1">
    <source>
        <dbReference type="SAM" id="MobiDB-lite"/>
    </source>
</evidence>
<evidence type="ECO:0000256" key="3">
    <source>
        <dbReference type="SAM" id="SignalP"/>
    </source>
</evidence>
<dbReference type="SMART" id="SM00020">
    <property type="entry name" value="Tryp_SPc"/>
    <property type="match status" value="1"/>
</dbReference>
<sequence length="352" mass="35645">MKKTSFSIAAIVSSTLLLTATPALALENGEPAPANAESSSVAALKIGKVGNFGDCTGTLVAEQWVLTARHCLESVNNEGTQARIGGKVYDADSWALSPMSDAGLLHLTQKVTDATPAKVSRDIPTPGQVGTLYGWSSSSSMARSGQLPMAKMVVNELLGGGPDEGTPSEAAPGAATPGEAIPSGDVESMEMQPEAVMPGTAMPDAAKPDASKTESIPAGTESIPADAAMMPMIESAILDVHSVSGAGMQGGDSGGPFFVDGKLAGLATAGTSNGDPDLPSPSAAITTLAGTADWIDGVTSGRDKESVLTAENTPAPPKTIQTSADHMWGYLAIACVGLVIAAAWSRIRNGRQ</sequence>
<dbReference type="InterPro" id="IPR009003">
    <property type="entry name" value="Peptidase_S1_PA"/>
</dbReference>
<dbReference type="Proteomes" id="UP000218690">
    <property type="component" value="Unassembled WGS sequence"/>
</dbReference>
<evidence type="ECO:0000259" key="4">
    <source>
        <dbReference type="PROSITE" id="PS50240"/>
    </source>
</evidence>
<dbReference type="Pfam" id="PF00089">
    <property type="entry name" value="Trypsin"/>
    <property type="match status" value="1"/>
</dbReference>
<keyword evidence="2" id="KW-0812">Transmembrane</keyword>
<feature type="region of interest" description="Disordered" evidence="1">
    <location>
        <begin position="157"/>
        <end position="218"/>
    </location>
</feature>
<proteinExistence type="predicted"/>
<dbReference type="SUPFAM" id="SSF50494">
    <property type="entry name" value="Trypsin-like serine proteases"/>
    <property type="match status" value="1"/>
</dbReference>
<evidence type="ECO:0000313" key="5">
    <source>
        <dbReference type="EMBL" id="PCC83338.1"/>
    </source>
</evidence>
<dbReference type="InterPro" id="IPR033116">
    <property type="entry name" value="TRYPSIN_SER"/>
</dbReference>
<reference evidence="5 6" key="1">
    <citation type="submission" date="2017-09" db="EMBL/GenBank/DDBJ databases">
        <title>Draft Genome Sequence of Corynebacterium accolens AH4003.</title>
        <authorList>
            <person name="Chen Y."/>
            <person name="Oosthuysen W.F."/>
            <person name="Kelley S."/>
            <person name="Horswill A."/>
        </authorList>
    </citation>
    <scope>NUCLEOTIDE SEQUENCE [LARGE SCALE GENOMIC DNA]</scope>
    <source>
        <strain evidence="5 6">AH4003</strain>
    </source>
</reference>
<keyword evidence="5" id="KW-0378">Hydrolase</keyword>
<feature type="compositionally biased region" description="Low complexity" evidence="1">
    <location>
        <begin position="164"/>
        <end position="180"/>
    </location>
</feature>
<keyword evidence="2" id="KW-1133">Transmembrane helix</keyword>
<dbReference type="GO" id="GO:0004252">
    <property type="term" value="F:serine-type endopeptidase activity"/>
    <property type="evidence" value="ECO:0007669"/>
    <property type="project" value="InterPro"/>
</dbReference>
<dbReference type="PROSITE" id="PS00135">
    <property type="entry name" value="TRYPSIN_SER"/>
    <property type="match status" value="1"/>
</dbReference>